<protein>
    <submittedName>
        <fullName evidence="1">Uncharacterized protein</fullName>
    </submittedName>
</protein>
<proteinExistence type="predicted"/>
<gene>
    <name evidence="1" type="ORF">BS47DRAFT_1341550</name>
</gene>
<dbReference type="Proteomes" id="UP000886523">
    <property type="component" value="Unassembled WGS sequence"/>
</dbReference>
<reference evidence="1" key="1">
    <citation type="journal article" date="2020" name="Nat. Commun.">
        <title>Large-scale genome sequencing of mycorrhizal fungi provides insights into the early evolution of symbiotic traits.</title>
        <authorList>
            <person name="Miyauchi S."/>
            <person name="Kiss E."/>
            <person name="Kuo A."/>
            <person name="Drula E."/>
            <person name="Kohler A."/>
            <person name="Sanchez-Garcia M."/>
            <person name="Morin E."/>
            <person name="Andreopoulos B."/>
            <person name="Barry K.W."/>
            <person name="Bonito G."/>
            <person name="Buee M."/>
            <person name="Carver A."/>
            <person name="Chen C."/>
            <person name="Cichocki N."/>
            <person name="Clum A."/>
            <person name="Culley D."/>
            <person name="Crous P.W."/>
            <person name="Fauchery L."/>
            <person name="Girlanda M."/>
            <person name="Hayes R.D."/>
            <person name="Keri Z."/>
            <person name="LaButti K."/>
            <person name="Lipzen A."/>
            <person name="Lombard V."/>
            <person name="Magnuson J."/>
            <person name="Maillard F."/>
            <person name="Murat C."/>
            <person name="Nolan M."/>
            <person name="Ohm R.A."/>
            <person name="Pangilinan J."/>
            <person name="Pereira M.F."/>
            <person name="Perotto S."/>
            <person name="Peter M."/>
            <person name="Pfister S."/>
            <person name="Riley R."/>
            <person name="Sitrit Y."/>
            <person name="Stielow J.B."/>
            <person name="Szollosi G."/>
            <person name="Zifcakova L."/>
            <person name="Stursova M."/>
            <person name="Spatafora J.W."/>
            <person name="Tedersoo L."/>
            <person name="Vaario L.M."/>
            <person name="Yamada A."/>
            <person name="Yan M."/>
            <person name="Wang P."/>
            <person name="Xu J."/>
            <person name="Bruns T."/>
            <person name="Baldrian P."/>
            <person name="Vilgalys R."/>
            <person name="Dunand C."/>
            <person name="Henrissat B."/>
            <person name="Grigoriev I.V."/>
            <person name="Hibbett D."/>
            <person name="Nagy L.G."/>
            <person name="Martin F.M."/>
        </authorList>
    </citation>
    <scope>NUCLEOTIDE SEQUENCE</scope>
    <source>
        <strain evidence="1">UP504</strain>
    </source>
</reference>
<dbReference type="EMBL" id="MU128945">
    <property type="protein sequence ID" value="KAF9515956.1"/>
    <property type="molecule type" value="Genomic_DNA"/>
</dbReference>
<accession>A0A9P6B447</accession>
<sequence>MTGTMIWTREWKLMGIGGSGRVIAVGKRFLDFFGGVRPFTDIRGENPSGESSLQ</sequence>
<comment type="caution">
    <text evidence="1">The sequence shown here is derived from an EMBL/GenBank/DDBJ whole genome shotgun (WGS) entry which is preliminary data.</text>
</comment>
<evidence type="ECO:0000313" key="1">
    <source>
        <dbReference type="EMBL" id="KAF9515956.1"/>
    </source>
</evidence>
<dbReference type="AlphaFoldDB" id="A0A9P6B447"/>
<name>A0A9P6B447_9AGAM</name>
<evidence type="ECO:0000313" key="2">
    <source>
        <dbReference type="Proteomes" id="UP000886523"/>
    </source>
</evidence>
<keyword evidence="2" id="KW-1185">Reference proteome</keyword>
<organism evidence="1 2">
    <name type="scientific">Hydnum rufescens UP504</name>
    <dbReference type="NCBI Taxonomy" id="1448309"/>
    <lineage>
        <taxon>Eukaryota</taxon>
        <taxon>Fungi</taxon>
        <taxon>Dikarya</taxon>
        <taxon>Basidiomycota</taxon>
        <taxon>Agaricomycotina</taxon>
        <taxon>Agaricomycetes</taxon>
        <taxon>Cantharellales</taxon>
        <taxon>Hydnaceae</taxon>
        <taxon>Hydnum</taxon>
    </lineage>
</organism>